<protein>
    <submittedName>
        <fullName evidence="3">Dis3-like exonuclease 2 protein</fullName>
    </submittedName>
</protein>
<dbReference type="GO" id="GO:0003723">
    <property type="term" value="F:RNA binding"/>
    <property type="evidence" value="ECO:0007669"/>
    <property type="project" value="InterPro"/>
</dbReference>
<dbReference type="InterPro" id="IPR001900">
    <property type="entry name" value="RNase_II/R"/>
</dbReference>
<dbReference type="STRING" id="67767.A0A0J7L4T8"/>
<dbReference type="OrthoDB" id="372421at2759"/>
<comment type="caution">
    <text evidence="3">The sequence shown here is derived from an EMBL/GenBank/DDBJ whole genome shotgun (WGS) entry which is preliminary data.</text>
</comment>
<dbReference type="InterPro" id="IPR041505">
    <property type="entry name" value="Dis3_CSD2"/>
</dbReference>
<evidence type="ECO:0000313" key="4">
    <source>
        <dbReference type="Proteomes" id="UP000036403"/>
    </source>
</evidence>
<evidence type="ECO:0000259" key="2">
    <source>
        <dbReference type="SMART" id="SM00955"/>
    </source>
</evidence>
<dbReference type="GO" id="GO:0000932">
    <property type="term" value="C:P-body"/>
    <property type="evidence" value="ECO:0007669"/>
    <property type="project" value="TreeGrafter"/>
</dbReference>
<dbReference type="GO" id="GO:0006402">
    <property type="term" value="P:mRNA catabolic process"/>
    <property type="evidence" value="ECO:0007669"/>
    <property type="project" value="TreeGrafter"/>
</dbReference>
<dbReference type="AlphaFoldDB" id="A0A0J7L4T8"/>
<dbReference type="GO" id="GO:0010587">
    <property type="term" value="P:miRNA catabolic process"/>
    <property type="evidence" value="ECO:0007669"/>
    <property type="project" value="TreeGrafter"/>
</dbReference>
<name>A0A0J7L4T8_LASNI</name>
<keyword evidence="3" id="KW-0540">Nuclease</keyword>
<dbReference type="Gene3D" id="2.40.50.700">
    <property type="match status" value="1"/>
</dbReference>
<proteinExistence type="predicted"/>
<dbReference type="SUPFAM" id="SSF50249">
    <property type="entry name" value="Nucleic acid-binding proteins"/>
    <property type="match status" value="2"/>
</dbReference>
<dbReference type="InterPro" id="IPR022966">
    <property type="entry name" value="RNase_II/R_CS"/>
</dbReference>
<reference evidence="3 4" key="1">
    <citation type="submission" date="2015-04" db="EMBL/GenBank/DDBJ databases">
        <title>Lasius niger genome sequencing.</title>
        <authorList>
            <person name="Konorov E.A."/>
            <person name="Nikitin M.A."/>
            <person name="Kirill M.V."/>
            <person name="Chang P."/>
        </authorList>
    </citation>
    <scope>NUCLEOTIDE SEQUENCE [LARGE SCALE GENOMIC DNA]</scope>
    <source>
        <tissue evidence="3">Whole</tissue>
    </source>
</reference>
<dbReference type="EMBL" id="LBMM01000778">
    <property type="protein sequence ID" value="KMQ97519.1"/>
    <property type="molecule type" value="Genomic_DNA"/>
</dbReference>
<dbReference type="PaxDb" id="67767-A0A0J7L4T8"/>
<dbReference type="Proteomes" id="UP000036403">
    <property type="component" value="Unassembled WGS sequence"/>
</dbReference>
<evidence type="ECO:0000313" key="3">
    <source>
        <dbReference type="EMBL" id="KMQ97519.1"/>
    </source>
</evidence>
<dbReference type="SMART" id="SM00955">
    <property type="entry name" value="RNB"/>
    <property type="match status" value="1"/>
</dbReference>
<dbReference type="InterPro" id="IPR041093">
    <property type="entry name" value="Dis3l2-like_C"/>
</dbReference>
<dbReference type="PANTHER" id="PTHR23355:SF9">
    <property type="entry name" value="DIS3-LIKE EXONUCLEASE 2"/>
    <property type="match status" value="1"/>
</dbReference>
<dbReference type="GO" id="GO:0000175">
    <property type="term" value="F:3'-5'-RNA exonuclease activity"/>
    <property type="evidence" value="ECO:0007669"/>
    <property type="project" value="TreeGrafter"/>
</dbReference>
<feature type="compositionally biased region" description="Polar residues" evidence="1">
    <location>
        <begin position="127"/>
        <end position="139"/>
    </location>
</feature>
<accession>A0A0J7L4T8</accession>
<dbReference type="Pfam" id="PF17849">
    <property type="entry name" value="OB_Dis3"/>
    <property type="match status" value="1"/>
</dbReference>
<keyword evidence="3" id="KW-0378">Hydrolase</keyword>
<feature type="domain" description="RNB" evidence="2">
    <location>
        <begin position="387"/>
        <end position="639"/>
    </location>
</feature>
<dbReference type="Pfam" id="PF17877">
    <property type="entry name" value="Dis3l2_C_term"/>
    <property type="match status" value="1"/>
</dbReference>
<dbReference type="PROSITE" id="PS01175">
    <property type="entry name" value="RIBONUCLEASE_II"/>
    <property type="match status" value="1"/>
</dbReference>
<organism evidence="3 4">
    <name type="scientific">Lasius niger</name>
    <name type="common">Black garden ant</name>
    <dbReference type="NCBI Taxonomy" id="67767"/>
    <lineage>
        <taxon>Eukaryota</taxon>
        <taxon>Metazoa</taxon>
        <taxon>Ecdysozoa</taxon>
        <taxon>Arthropoda</taxon>
        <taxon>Hexapoda</taxon>
        <taxon>Insecta</taxon>
        <taxon>Pterygota</taxon>
        <taxon>Neoptera</taxon>
        <taxon>Endopterygota</taxon>
        <taxon>Hymenoptera</taxon>
        <taxon>Apocrita</taxon>
        <taxon>Aculeata</taxon>
        <taxon>Formicoidea</taxon>
        <taxon>Formicidae</taxon>
        <taxon>Formicinae</taxon>
        <taxon>Lasius</taxon>
        <taxon>Lasius</taxon>
    </lineage>
</organism>
<sequence length="776" mass="88904">MAKLEVSPNLQSIRCKDTRHDKISAGENEVQAASNFSEAVQDNIGDLIQHGNISQISLSPRSETKTTNHFSTTQRKNIFMEEKRKNDSTLTTSTNNECKIKNLVTNQANVRNVLTKKYWKKNETETHVTTTRNKSSTDNVSEEHHHKSKEIIKSDAIEKIRNAQKTPKKKQIFSDYISMRKMKKILKNQTFHNVQYVKGNLRVNPISYKFAYLRMENEEERDLLIVGARNRNRAFDGDLVVAHVNPKKDWHKFPDGQIQKTGKIVCILEKVHSRKAIGYLRKQDSHVLFYPKDRRIPLVIPESIPCSYHSQPDLYKNVMFLVYIDSWEQLYASGRILLEVGKSDEIDAELQAILLENNLDISPYQKELLEEIPDSDYTLTDADMKDREDWRHECIFTIDPATAVDIDDAISCKVLDNGNYEVGVHISDVTHYLEFLSPLDVEVSKRATTIYLPHTAYHMLPEKLCQICSLSAAKDRLAFSVIWEMTPDAEIVKHRFAKTVIRSCCQMSYDMAQAMIENPRKTRDPSKFSLNTLCDALQKFGIYLNGETAKSLQASICHYDPEYNAIAVNNSMKHIMMVIVNLCSKTMMRAEYVCASTISLLQDLKHYALNVPLYTHFTSPIRRYSDCIVHRLLYAAIENKPLSEKWTAKLCSKLAANCNVKKYSAKLAQEQSTELFFAYMVGLADGFEASATVLYVKEDGIEVMLCDTGVKLKINLKEMEYTAAVKYLVNYVPTIIVNWKKPSVAQVINLFSLVHVRVEKIKEELRLKAILLPPLQ</sequence>
<keyword evidence="4" id="KW-1185">Reference proteome</keyword>
<dbReference type="PANTHER" id="PTHR23355">
    <property type="entry name" value="RIBONUCLEASE"/>
    <property type="match status" value="1"/>
</dbReference>
<dbReference type="Pfam" id="PF00773">
    <property type="entry name" value="RNB"/>
    <property type="match status" value="2"/>
</dbReference>
<dbReference type="Gene3D" id="2.40.50.140">
    <property type="entry name" value="Nucleic acid-binding proteins"/>
    <property type="match status" value="1"/>
</dbReference>
<dbReference type="InterPro" id="IPR050180">
    <property type="entry name" value="RNR_Ribonuclease"/>
</dbReference>
<dbReference type="Gene3D" id="2.40.50.690">
    <property type="match status" value="1"/>
</dbReference>
<keyword evidence="3" id="KW-0269">Exonuclease</keyword>
<dbReference type="InterPro" id="IPR012340">
    <property type="entry name" value="NA-bd_OB-fold"/>
</dbReference>
<evidence type="ECO:0000256" key="1">
    <source>
        <dbReference type="SAM" id="MobiDB-lite"/>
    </source>
</evidence>
<feature type="region of interest" description="Disordered" evidence="1">
    <location>
        <begin position="124"/>
        <end position="149"/>
    </location>
</feature>
<gene>
    <name evidence="3" type="ORF">RF55_2140</name>
</gene>